<evidence type="ECO:0000259" key="6">
    <source>
        <dbReference type="Pfam" id="PF07731"/>
    </source>
</evidence>
<dbReference type="RefSeq" id="WP_052661855.1">
    <property type="nucleotide sequence ID" value="NZ_CP011070.1"/>
</dbReference>
<feature type="domain" description="Plastocyanin-like" evidence="7">
    <location>
        <begin position="81"/>
        <end position="189"/>
    </location>
</feature>
<dbReference type="HOGENOM" id="CLU_009100_6_1_2"/>
<feature type="transmembrane region" description="Helical" evidence="4">
    <location>
        <begin position="9"/>
        <end position="30"/>
    </location>
</feature>
<dbReference type="GO" id="GO:0016491">
    <property type="term" value="F:oxidoreductase activity"/>
    <property type="evidence" value="ECO:0007669"/>
    <property type="project" value="UniProtKB-KW"/>
</dbReference>
<evidence type="ECO:0000259" key="5">
    <source>
        <dbReference type="Pfam" id="PF00394"/>
    </source>
</evidence>
<reference evidence="9" key="1">
    <citation type="submission" date="2015-03" db="EMBL/GenBank/DDBJ databases">
        <title>Characterization of two novel Thaumarchaeota isolated from the Northern Adriatic Sea.</title>
        <authorList>
            <person name="Bayer B."/>
            <person name="Vojvoda J."/>
            <person name="Offre P."/>
            <person name="Srivastava A."/>
            <person name="Elisabeth N."/>
            <person name="Garcia J.A.L."/>
            <person name="Schleper C."/>
            <person name="Herndl G.J."/>
        </authorList>
    </citation>
    <scope>NUCLEOTIDE SEQUENCE [LARGE SCALE GENOMIC DNA]</scope>
    <source>
        <strain evidence="9">NF5</strain>
    </source>
</reference>
<keyword evidence="3" id="KW-0186">Copper</keyword>
<dbReference type="SUPFAM" id="SSF49503">
    <property type="entry name" value="Cupredoxins"/>
    <property type="match status" value="3"/>
</dbReference>
<feature type="domain" description="Plastocyanin-like" evidence="6">
    <location>
        <begin position="432"/>
        <end position="544"/>
    </location>
</feature>
<dbReference type="AlphaFoldDB" id="A0A0D5BZQ2"/>
<dbReference type="PANTHER" id="PTHR11709:SF394">
    <property type="entry name" value="FI03373P-RELATED"/>
    <property type="match status" value="1"/>
</dbReference>
<keyword evidence="4" id="KW-0812">Transmembrane</keyword>
<dbReference type="GeneID" id="24819476"/>
<protein>
    <submittedName>
        <fullName evidence="8">Multicopper oxidase type 3</fullName>
    </submittedName>
</protein>
<dbReference type="InterPro" id="IPR045087">
    <property type="entry name" value="Cu-oxidase_fam"/>
</dbReference>
<dbReference type="InterPro" id="IPR001117">
    <property type="entry name" value="Cu-oxidase_2nd"/>
</dbReference>
<dbReference type="Pfam" id="PF07732">
    <property type="entry name" value="Cu-oxidase_3"/>
    <property type="match status" value="1"/>
</dbReference>
<evidence type="ECO:0000313" key="9">
    <source>
        <dbReference type="Proteomes" id="UP000032408"/>
    </source>
</evidence>
<dbReference type="GO" id="GO:0005507">
    <property type="term" value="F:copper ion binding"/>
    <property type="evidence" value="ECO:0007669"/>
    <property type="project" value="InterPro"/>
</dbReference>
<dbReference type="Proteomes" id="UP000032408">
    <property type="component" value="Chromosome"/>
</dbReference>
<dbReference type="Pfam" id="PF00394">
    <property type="entry name" value="Cu-oxidase"/>
    <property type="match status" value="1"/>
</dbReference>
<evidence type="ECO:0000259" key="7">
    <source>
        <dbReference type="Pfam" id="PF07732"/>
    </source>
</evidence>
<evidence type="ECO:0000313" key="8">
    <source>
        <dbReference type="EMBL" id="AJW69926.1"/>
    </source>
</evidence>
<evidence type="ECO:0000256" key="1">
    <source>
        <dbReference type="ARBA" id="ARBA00022723"/>
    </source>
</evidence>
<dbReference type="CDD" id="cd04207">
    <property type="entry name" value="CuRO_3_LCC_like"/>
    <property type="match status" value="1"/>
</dbReference>
<keyword evidence="4" id="KW-1133">Transmembrane helix</keyword>
<dbReference type="InterPro" id="IPR011706">
    <property type="entry name" value="Cu-oxidase_C"/>
</dbReference>
<reference evidence="8 9" key="2">
    <citation type="journal article" date="2016" name="ISME J.">
        <title>Physiological and genomic characterization of two novel marine thaumarchaeal strains indicates niche differentiation.</title>
        <authorList>
            <person name="Bayer B."/>
            <person name="Vojvoda J."/>
            <person name="Offre P."/>
            <person name="Alves R.J."/>
            <person name="Elisabeth N.H."/>
            <person name="Garcia J.A."/>
            <person name="Volland J.M."/>
            <person name="Srivastava A."/>
            <person name="Schleper C."/>
            <person name="Herndl G.J."/>
        </authorList>
    </citation>
    <scope>NUCLEOTIDE SEQUENCE [LARGE SCALE GENOMIC DNA]</scope>
    <source>
        <strain evidence="8 9">NF5</strain>
    </source>
</reference>
<keyword evidence="9" id="KW-1185">Reference proteome</keyword>
<keyword evidence="2" id="KW-0560">Oxidoreductase</keyword>
<keyword evidence="1" id="KW-0479">Metal-binding</keyword>
<organism evidence="8 9">
    <name type="scientific">Nitrosopumilus adriaticus</name>
    <dbReference type="NCBI Taxonomy" id="1580092"/>
    <lineage>
        <taxon>Archaea</taxon>
        <taxon>Nitrososphaerota</taxon>
        <taxon>Nitrososphaeria</taxon>
        <taxon>Nitrosopumilales</taxon>
        <taxon>Nitrosopumilaceae</taxon>
        <taxon>Nitrosopumilus</taxon>
    </lineage>
</organism>
<feature type="domain" description="Plastocyanin-like" evidence="5">
    <location>
        <begin position="221"/>
        <end position="314"/>
    </location>
</feature>
<dbReference type="InterPro" id="IPR011707">
    <property type="entry name" value="Cu-oxidase-like_N"/>
</dbReference>
<dbReference type="InterPro" id="IPR033138">
    <property type="entry name" value="Cu_oxidase_CS"/>
</dbReference>
<dbReference type="Gene3D" id="2.60.40.420">
    <property type="entry name" value="Cupredoxins - blue copper proteins"/>
    <property type="match status" value="3"/>
</dbReference>
<evidence type="ECO:0000256" key="3">
    <source>
        <dbReference type="ARBA" id="ARBA00023008"/>
    </source>
</evidence>
<proteinExistence type="predicted"/>
<sequence>MNSIDKTTIYWTIAIAVGFAFSLYAANTYLTVETQNNSKLVDKELLSIQEIDSPKLVSDMSVVSLSHNDEYDLVASDIIKNIGGQSYEMFGYNQKSPGPLLLVDQGNEITVNFKNNLDFPTTVHWHGLRLDYTSDGVPGITQDPILPGDTFEYKLKFPDSGIFLYHPHVRTEMQMELGLYGNILVESENKIPTTIQVPLILDDVLIAENGLEEFDSKIVTHTLMGRFGNTMMINGDANYSLEVNQWDIARFYLTNTANTRIFDFGIEQHKLKLVADDASNYEKEEFVDSVMLASSERRTVDVLFDKPGEYTITHTTPEKIYSLGKILVSPSNNKYDYDFYKIVENKDIVAEIDEFKKYFSDSPDLELEFDVKTSLVHQMTSDDSSMVMKEHTNDMQSMKPDSSMVMQDHDNEIQSIEWEDGMPKMNAMSNEENTHWILRDVNSGKEGFDIDYQANVGDVKKIRLYNDPESAHPMQHPIHLHGQRFLVLSENGILNENLAWKDSVLVPTGKTVDILVEFSNPGKWAMHCHILEHAEAGMITEIIVN</sequence>
<dbReference type="PANTHER" id="PTHR11709">
    <property type="entry name" value="MULTI-COPPER OXIDASE"/>
    <property type="match status" value="1"/>
</dbReference>
<dbReference type="KEGG" id="nin:NADRNF5_0227"/>
<dbReference type="OrthoDB" id="12293at2157"/>
<dbReference type="PROSITE" id="PS00080">
    <property type="entry name" value="MULTICOPPER_OXIDASE2"/>
    <property type="match status" value="1"/>
</dbReference>
<dbReference type="PROSITE" id="PS00079">
    <property type="entry name" value="MULTICOPPER_OXIDASE1"/>
    <property type="match status" value="1"/>
</dbReference>
<evidence type="ECO:0000256" key="2">
    <source>
        <dbReference type="ARBA" id="ARBA00023002"/>
    </source>
</evidence>
<accession>A0A0D5BZQ2</accession>
<dbReference type="InterPro" id="IPR008972">
    <property type="entry name" value="Cupredoxin"/>
</dbReference>
<gene>
    <name evidence="8" type="ORF">NADRNF5_0227</name>
</gene>
<dbReference type="Pfam" id="PF07731">
    <property type="entry name" value="Cu-oxidase_2"/>
    <property type="match status" value="1"/>
</dbReference>
<evidence type="ECO:0000256" key="4">
    <source>
        <dbReference type="SAM" id="Phobius"/>
    </source>
</evidence>
<keyword evidence="4" id="KW-0472">Membrane</keyword>
<name>A0A0D5BZQ2_9ARCH</name>
<dbReference type="EMBL" id="CP011070">
    <property type="protein sequence ID" value="AJW69926.1"/>
    <property type="molecule type" value="Genomic_DNA"/>
</dbReference>
<dbReference type="CDD" id="cd13861">
    <property type="entry name" value="CuRO_1_CumA_like"/>
    <property type="match status" value="1"/>
</dbReference>
<dbReference type="STRING" id="1580092.NADRNF5_0227"/>
<dbReference type="InterPro" id="IPR002355">
    <property type="entry name" value="Cu_oxidase_Cu_BS"/>
</dbReference>